<dbReference type="InterPro" id="IPR041916">
    <property type="entry name" value="Anti_sigma_zinc_sf"/>
</dbReference>
<evidence type="ECO:0000313" key="1">
    <source>
        <dbReference type="EMBL" id="AFT64198.1"/>
    </source>
</evidence>
<proteinExistence type="predicted"/>
<dbReference type="Gene3D" id="1.10.10.1320">
    <property type="entry name" value="Anti-sigma factor, zinc-finger domain"/>
    <property type="match status" value="1"/>
</dbReference>
<accession>M4HXD3</accession>
<name>M4HXD3_9GAMM</name>
<sequence length="127" mass="13856">MIHHHPDKHLLLEYTAGNLPKGASLIVSAHIQMCAECRVQYRTLNTLGGSILESCAPQAVNDEVFHQLIGRINQTAAIAPIQEVILESPRTTAPLLTDVPPIVNKLIEKNPPDQVEEHHPGAKNVPA</sequence>
<dbReference type="AlphaFoldDB" id="M4HXD3"/>
<dbReference type="EMBL" id="JX523958">
    <property type="protein sequence ID" value="AFT64198.1"/>
    <property type="molecule type" value="Genomic_DNA"/>
</dbReference>
<organism evidence="1">
    <name type="scientific">gamma proteobacterium D250</name>
    <dbReference type="NCBI Taxonomy" id="649546"/>
    <lineage>
        <taxon>Bacteria</taxon>
        <taxon>Pseudomonadati</taxon>
        <taxon>Pseudomonadota</taxon>
        <taxon>Gammaproteobacteria</taxon>
    </lineage>
</organism>
<protein>
    <submittedName>
        <fullName evidence="1">Anti-sigma factor ChrR</fullName>
    </submittedName>
</protein>
<reference evidence="1" key="1">
    <citation type="journal article" date="2013" name="Mar. Drugs">
        <title>Assessing the effectiveness of functional genetic screens for the identification of bioactive metabolites.</title>
        <authorList>
            <person name="Penesyan A."/>
            <person name="Ballestriero F."/>
            <person name="Daim M."/>
            <person name="Kjelleberg S."/>
            <person name="Thomas T."/>
            <person name="Egan S."/>
        </authorList>
    </citation>
    <scope>NUCLEOTIDE SEQUENCE</scope>
    <source>
        <strain evidence="1">D250</strain>
    </source>
</reference>